<name>A0A9N9DRI0_9GLOM</name>
<gene>
    <name evidence="2" type="ORF">AGERDE_LOCUS11176</name>
</gene>
<feature type="transmembrane region" description="Helical" evidence="1">
    <location>
        <begin position="90"/>
        <end position="108"/>
    </location>
</feature>
<evidence type="ECO:0000256" key="1">
    <source>
        <dbReference type="SAM" id="Phobius"/>
    </source>
</evidence>
<protein>
    <submittedName>
        <fullName evidence="2">12354_t:CDS:1</fullName>
    </submittedName>
</protein>
<evidence type="ECO:0000313" key="3">
    <source>
        <dbReference type="Proteomes" id="UP000789831"/>
    </source>
</evidence>
<keyword evidence="3" id="KW-1185">Reference proteome</keyword>
<keyword evidence="1" id="KW-0472">Membrane</keyword>
<feature type="transmembrane region" description="Helical" evidence="1">
    <location>
        <begin position="432"/>
        <end position="456"/>
    </location>
</feature>
<dbReference type="EMBL" id="CAJVPL010004277">
    <property type="protein sequence ID" value="CAG8645507.1"/>
    <property type="molecule type" value="Genomic_DNA"/>
</dbReference>
<keyword evidence="1" id="KW-1133">Transmembrane helix</keyword>
<dbReference type="AlphaFoldDB" id="A0A9N9DRI0"/>
<reference evidence="2" key="1">
    <citation type="submission" date="2021-06" db="EMBL/GenBank/DDBJ databases">
        <authorList>
            <person name="Kallberg Y."/>
            <person name="Tangrot J."/>
            <person name="Rosling A."/>
        </authorList>
    </citation>
    <scope>NUCLEOTIDE SEQUENCE</scope>
    <source>
        <strain evidence="2">MT106</strain>
    </source>
</reference>
<dbReference type="OrthoDB" id="2395252at2759"/>
<evidence type="ECO:0000313" key="2">
    <source>
        <dbReference type="EMBL" id="CAG8645507.1"/>
    </source>
</evidence>
<feature type="transmembrane region" description="Helical" evidence="1">
    <location>
        <begin position="36"/>
        <end position="54"/>
    </location>
</feature>
<proteinExistence type="predicted"/>
<comment type="caution">
    <text evidence="2">The sequence shown here is derived from an EMBL/GenBank/DDBJ whole genome shotgun (WGS) entry which is preliminary data.</text>
</comment>
<keyword evidence="1" id="KW-0812">Transmembrane</keyword>
<dbReference type="Proteomes" id="UP000789831">
    <property type="component" value="Unassembled WGS sequence"/>
</dbReference>
<organism evidence="2 3">
    <name type="scientific">Ambispora gerdemannii</name>
    <dbReference type="NCBI Taxonomy" id="144530"/>
    <lineage>
        <taxon>Eukaryota</taxon>
        <taxon>Fungi</taxon>
        <taxon>Fungi incertae sedis</taxon>
        <taxon>Mucoromycota</taxon>
        <taxon>Glomeromycotina</taxon>
        <taxon>Glomeromycetes</taxon>
        <taxon>Archaeosporales</taxon>
        <taxon>Ambisporaceae</taxon>
        <taxon>Ambispora</taxon>
    </lineage>
</organism>
<sequence>MWKLETVRRGMHVLKIDDNVAHINDWITRTAVPTSVFEATILPLFISLVWIFLYKKKSRINGSEFRKYMEITHGSLVGFFSDLHSMRERLSKGTFTFFFLLFAATVFGKQIPNVMLSKSIGLYNFTDVTFDIMFLFKNDSNCMYTSCAASQFKDNFALVLNPADIQNKLHNDSIHSTNWDLGNTNILYAVRAKTDVASCIARLGTATLCYPENEIASDNLGNKTNNLIHTGVYTSVYSSGNMRYVILESFPSSLSVSTTIVDRCDLSMNMLYISPNFSSDVVRMAKWLNNSGYYKDPWKASRHCQITLSCDVSWEWKKMRISGNTPDTTEILEVNFNNSVNELANLFYTTVRDRGRDVGEIIGRSLIDNISDKMFTIISKWRSDIRNKGSRYSFNFLDEYDIVLSQSLASSVQSMMNNVSVSVVKMVQREAVGLWVELAVVTSVIFLTSLTSLILLHICRRKNETIWLSLSLLDIKVISNTIFKEENDDGTFNEKTSWPFNLDNTSKLVTANGIEVTITK</sequence>
<accession>A0A9N9DRI0</accession>